<protein>
    <submittedName>
        <fullName evidence="2">Serine threonine protein phosphatase</fullName>
    </submittedName>
</protein>
<dbReference type="SUPFAM" id="SSF56300">
    <property type="entry name" value="Metallo-dependent phosphatases"/>
    <property type="match status" value="1"/>
</dbReference>
<gene>
    <name evidence="2" type="ORF">FD28_GL001706</name>
</gene>
<dbReference type="STRING" id="1423753.FD28_GL001706"/>
<evidence type="ECO:0000259" key="1">
    <source>
        <dbReference type="Pfam" id="PF00149"/>
    </source>
</evidence>
<dbReference type="InterPro" id="IPR050126">
    <property type="entry name" value="Ap4A_hydrolase"/>
</dbReference>
<dbReference type="InterPro" id="IPR004843">
    <property type="entry name" value="Calcineurin-like_PHP"/>
</dbReference>
<dbReference type="PATRIC" id="fig|1423753.3.peg.1774"/>
<proteinExistence type="predicted"/>
<dbReference type="EMBL" id="AZFS01000016">
    <property type="protein sequence ID" value="KRL97620.1"/>
    <property type="molecule type" value="Genomic_DNA"/>
</dbReference>
<dbReference type="GO" id="GO:0005737">
    <property type="term" value="C:cytoplasm"/>
    <property type="evidence" value="ECO:0007669"/>
    <property type="project" value="TreeGrafter"/>
</dbReference>
<accession>A0A0R1UY13</accession>
<reference evidence="2 3" key="1">
    <citation type="journal article" date="2015" name="Genome Announc.">
        <title>Expanding the biotechnology potential of lactobacilli through comparative genomics of 213 strains and associated genera.</title>
        <authorList>
            <person name="Sun Z."/>
            <person name="Harris H.M."/>
            <person name="McCann A."/>
            <person name="Guo C."/>
            <person name="Argimon S."/>
            <person name="Zhang W."/>
            <person name="Yang X."/>
            <person name="Jeffery I.B."/>
            <person name="Cooney J.C."/>
            <person name="Kagawa T.F."/>
            <person name="Liu W."/>
            <person name="Song Y."/>
            <person name="Salvetti E."/>
            <person name="Wrobel A."/>
            <person name="Rasinkangas P."/>
            <person name="Parkhill J."/>
            <person name="Rea M.C."/>
            <person name="O'Sullivan O."/>
            <person name="Ritari J."/>
            <person name="Douillard F.P."/>
            <person name="Paul Ross R."/>
            <person name="Yang R."/>
            <person name="Briner A.E."/>
            <person name="Felis G.E."/>
            <person name="de Vos W.M."/>
            <person name="Barrangou R."/>
            <person name="Klaenhammer T.R."/>
            <person name="Caufield P.W."/>
            <person name="Cui Y."/>
            <person name="Zhang H."/>
            <person name="O'Toole P.W."/>
        </authorList>
    </citation>
    <scope>NUCLEOTIDE SEQUENCE [LARGE SCALE GENOMIC DNA]</scope>
    <source>
        <strain evidence="2 3">DSM 16381</strain>
    </source>
</reference>
<name>A0A0R1UY13_9LACO</name>
<evidence type="ECO:0000313" key="3">
    <source>
        <dbReference type="Proteomes" id="UP000051580"/>
    </source>
</evidence>
<dbReference type="AlphaFoldDB" id="A0A0R1UY13"/>
<dbReference type="Pfam" id="PF00149">
    <property type="entry name" value="Metallophos"/>
    <property type="match status" value="1"/>
</dbReference>
<dbReference type="OrthoDB" id="384253at2"/>
<organism evidence="2 3">
    <name type="scientific">Levilactobacillus hammesii DSM 16381</name>
    <dbReference type="NCBI Taxonomy" id="1423753"/>
    <lineage>
        <taxon>Bacteria</taxon>
        <taxon>Bacillati</taxon>
        <taxon>Bacillota</taxon>
        <taxon>Bacilli</taxon>
        <taxon>Lactobacillales</taxon>
        <taxon>Lactobacillaceae</taxon>
        <taxon>Levilactobacillus</taxon>
    </lineage>
</organism>
<sequence length="268" mass="29602">MALIIALGDLHGHVEILARLRQVQTQYPEAITVFNGDYIDSYGPNQGFELLEKIHARQLADPQHTVVLMGNHEQAAVNFFTNEQRQAWLTFGGDNTLKTVAASLGGDGSVSQDRQLILAYKPELLAWLRALPLTYTVGKICFVHAGLDLTLADPIRDTSDHDRLWLRANYWYAGSPSFGIFGRNPLPMSIVTGHTANGWISGKYARSEGQVPEDKIKSTDNSIYAIQYPGEFPRYLMDGGAGGNDLQDLGNIGVFDSETGMLIDKFED</sequence>
<evidence type="ECO:0000313" key="2">
    <source>
        <dbReference type="EMBL" id="KRL97620.1"/>
    </source>
</evidence>
<dbReference type="GO" id="GO:0110154">
    <property type="term" value="P:RNA decapping"/>
    <property type="evidence" value="ECO:0007669"/>
    <property type="project" value="TreeGrafter"/>
</dbReference>
<dbReference type="Gene3D" id="3.60.21.10">
    <property type="match status" value="1"/>
</dbReference>
<comment type="caution">
    <text evidence="2">The sequence shown here is derived from an EMBL/GenBank/DDBJ whole genome shotgun (WGS) entry which is preliminary data.</text>
</comment>
<keyword evidence="3" id="KW-1185">Reference proteome</keyword>
<dbReference type="PANTHER" id="PTHR42850">
    <property type="entry name" value="METALLOPHOSPHOESTERASE"/>
    <property type="match status" value="1"/>
</dbReference>
<feature type="domain" description="Calcineurin-like phosphoesterase" evidence="1">
    <location>
        <begin position="4"/>
        <end position="195"/>
    </location>
</feature>
<dbReference type="Proteomes" id="UP000051580">
    <property type="component" value="Unassembled WGS sequence"/>
</dbReference>
<dbReference type="InterPro" id="IPR029052">
    <property type="entry name" value="Metallo-depent_PP-like"/>
</dbReference>
<dbReference type="PANTHER" id="PTHR42850:SF4">
    <property type="entry name" value="ZINC-DEPENDENT ENDOPOLYPHOSPHATASE"/>
    <property type="match status" value="1"/>
</dbReference>
<dbReference type="GO" id="GO:0008803">
    <property type="term" value="F:bis(5'-nucleosyl)-tetraphosphatase (symmetrical) activity"/>
    <property type="evidence" value="ECO:0007669"/>
    <property type="project" value="TreeGrafter"/>
</dbReference>
<dbReference type="RefSeq" id="WP_057731843.1">
    <property type="nucleotide sequence ID" value="NZ_AZFS01000016.1"/>
</dbReference>
<dbReference type="GO" id="GO:0016791">
    <property type="term" value="F:phosphatase activity"/>
    <property type="evidence" value="ECO:0007669"/>
    <property type="project" value="TreeGrafter"/>
</dbReference>